<dbReference type="PANTHER" id="PTHR32309">
    <property type="entry name" value="TYROSINE-PROTEIN KINASE"/>
    <property type="match status" value="1"/>
</dbReference>
<accession>A0ABZ2V7L6</accession>
<dbReference type="Proteomes" id="UP001440612">
    <property type="component" value="Chromosome"/>
</dbReference>
<protein>
    <submittedName>
        <fullName evidence="3">Capsule biosynthesis protein</fullName>
    </submittedName>
</protein>
<organism evidence="3 4">
    <name type="scientific">Yoonia phaeophyticola</name>
    <dbReference type="NCBI Taxonomy" id="3137369"/>
    <lineage>
        <taxon>Bacteria</taxon>
        <taxon>Pseudomonadati</taxon>
        <taxon>Pseudomonadota</taxon>
        <taxon>Alphaproteobacteria</taxon>
        <taxon>Rhodobacterales</taxon>
        <taxon>Paracoccaceae</taxon>
        <taxon>Yoonia</taxon>
    </lineage>
</organism>
<keyword evidence="2" id="KW-0472">Membrane</keyword>
<keyword evidence="2" id="KW-1133">Transmembrane helix</keyword>
<name>A0ABZ2V7L6_9RHOB</name>
<dbReference type="InterPro" id="IPR050445">
    <property type="entry name" value="Bact_polysacc_biosynth/exp"/>
</dbReference>
<feature type="compositionally biased region" description="Basic residues" evidence="1">
    <location>
        <begin position="1"/>
        <end position="14"/>
    </location>
</feature>
<keyword evidence="2" id="KW-0812">Transmembrane</keyword>
<feature type="region of interest" description="Disordered" evidence="1">
    <location>
        <begin position="1"/>
        <end position="35"/>
    </location>
</feature>
<gene>
    <name evidence="3" type="ORF">AABB29_04915</name>
</gene>
<reference evidence="4" key="1">
    <citation type="submission" date="2024-04" db="EMBL/GenBank/DDBJ databases">
        <title>Phylogenomic analyses of a clade within the roseobacter group suggest taxonomic reassignments of species of the genera Aestuariivita, Citreicella, Loktanella, Nautella, Pelagibaca, Ruegeria, Thalassobius, Thiobacimonas and Tropicibacter, and the proposal o.</title>
        <authorList>
            <person name="Jeon C.O."/>
        </authorList>
    </citation>
    <scope>NUCLEOTIDE SEQUENCE [LARGE SCALE GENOMIC DNA]</scope>
    <source>
        <strain evidence="4">BS5-3</strain>
    </source>
</reference>
<feature type="compositionally biased region" description="Polar residues" evidence="1">
    <location>
        <begin position="17"/>
        <end position="29"/>
    </location>
</feature>
<proteinExistence type="predicted"/>
<dbReference type="EMBL" id="CP150951">
    <property type="protein sequence ID" value="WZC49991.1"/>
    <property type="molecule type" value="Genomic_DNA"/>
</dbReference>
<sequence>MTTKPRVKKFRIRRGNASETPQVSESAPKSPSRPEMLEAISKEGLTGRQLRMARRVAQKNGLEVSSDFDAVLKLREAGIDPFQRNSVLELVKPGEVKPTARVQLPETTDDAAKVLAPVGQPRKPGTHVSEIRRIQREIAQRRRRKLALLFTRLSIFVFLPTFLMGWYFYTMATPMYATKSEIVIQQAQSQGAQAGGLSTLFQGTSIATQQDSIAVQSYLASREAMLRLDADHGFKAHFSDPNIDAVQRLPEGATNEDAFDLYTDHVRISYDPSEGIIRMEVIAVDADKSYDFSQALIGYAEEQVDQLTSRLRTDQMRGALASYEDAQRRREEALATWLAIQQETEQIDPVRETSAQLSRISTLQADRDRLEGILRARLNAEVPSEVQVQSLRDQIAIIDTQIDQLRQEMIGVEDGQLSLAARNTELRMAEENYNFQTIMVQQALTQMETARIEANRQVRYLSQSVRPIAPDEATYPRAFENTLLSFLIFSGIYLMISLTASILREQVSS</sequence>
<keyword evidence="4" id="KW-1185">Reference proteome</keyword>
<feature type="transmembrane region" description="Helical" evidence="2">
    <location>
        <begin position="146"/>
        <end position="169"/>
    </location>
</feature>
<evidence type="ECO:0000256" key="1">
    <source>
        <dbReference type="SAM" id="MobiDB-lite"/>
    </source>
</evidence>
<evidence type="ECO:0000256" key="2">
    <source>
        <dbReference type="SAM" id="Phobius"/>
    </source>
</evidence>
<evidence type="ECO:0000313" key="3">
    <source>
        <dbReference type="EMBL" id="WZC49991.1"/>
    </source>
</evidence>
<feature type="transmembrane region" description="Helical" evidence="2">
    <location>
        <begin position="483"/>
        <end position="503"/>
    </location>
</feature>
<evidence type="ECO:0000313" key="4">
    <source>
        <dbReference type="Proteomes" id="UP001440612"/>
    </source>
</evidence>
<dbReference type="RefSeq" id="WP_341368101.1">
    <property type="nucleotide sequence ID" value="NZ_CP150951.2"/>
</dbReference>
<dbReference type="PANTHER" id="PTHR32309:SF13">
    <property type="entry name" value="FERRIC ENTEROBACTIN TRANSPORT PROTEIN FEPE"/>
    <property type="match status" value="1"/>
</dbReference>